<dbReference type="EMBL" id="CP061035">
    <property type="protein sequence ID" value="QQV78116.1"/>
    <property type="molecule type" value="Genomic_DNA"/>
</dbReference>
<dbReference type="InterPro" id="IPR050498">
    <property type="entry name" value="Ycf3"/>
</dbReference>
<keyword evidence="4" id="KW-0732">Signal</keyword>
<dbReference type="SUPFAM" id="SSF54001">
    <property type="entry name" value="Cysteine proteinases"/>
    <property type="match status" value="1"/>
</dbReference>
<name>A0A974S562_9SPHN</name>
<dbReference type="InterPro" id="IPR019734">
    <property type="entry name" value="TPR_rpt"/>
</dbReference>
<feature type="domain" description="DUF3857" evidence="5">
    <location>
        <begin position="64"/>
        <end position="223"/>
    </location>
</feature>
<dbReference type="KEGG" id="sari:H5J25_05180"/>
<keyword evidence="1" id="KW-0677">Repeat</keyword>
<dbReference type="RefSeq" id="WP_202095047.1">
    <property type="nucleotide sequence ID" value="NZ_CP061035.1"/>
</dbReference>
<dbReference type="PANTHER" id="PTHR44858:SF1">
    <property type="entry name" value="UDP-N-ACETYLGLUCOSAMINE--PEPTIDE N-ACETYLGLUCOSAMINYLTRANSFERASE SPINDLY-RELATED"/>
    <property type="match status" value="1"/>
</dbReference>
<dbReference type="Gene3D" id="3.10.620.30">
    <property type="match status" value="1"/>
</dbReference>
<feature type="chain" id="PRO_5037845960" evidence="4">
    <location>
        <begin position="20"/>
        <end position="931"/>
    </location>
</feature>
<evidence type="ECO:0000256" key="1">
    <source>
        <dbReference type="ARBA" id="ARBA00022737"/>
    </source>
</evidence>
<feature type="repeat" description="TPR" evidence="3">
    <location>
        <begin position="853"/>
        <end position="886"/>
    </location>
</feature>
<proteinExistence type="predicted"/>
<dbReference type="InterPro" id="IPR024618">
    <property type="entry name" value="DUF3857"/>
</dbReference>
<accession>A0A974S562</accession>
<dbReference type="PROSITE" id="PS50005">
    <property type="entry name" value="TPR"/>
    <property type="match status" value="2"/>
</dbReference>
<evidence type="ECO:0000256" key="2">
    <source>
        <dbReference type="ARBA" id="ARBA00022803"/>
    </source>
</evidence>
<organism evidence="6 7">
    <name type="scientific">Sphingomonas aliaeris</name>
    <dbReference type="NCBI Taxonomy" id="2759526"/>
    <lineage>
        <taxon>Bacteria</taxon>
        <taxon>Pseudomonadati</taxon>
        <taxon>Pseudomonadota</taxon>
        <taxon>Alphaproteobacteria</taxon>
        <taxon>Sphingomonadales</taxon>
        <taxon>Sphingomonadaceae</taxon>
        <taxon>Sphingomonas</taxon>
    </lineage>
</organism>
<dbReference type="Pfam" id="PF12969">
    <property type="entry name" value="DUF3857"/>
    <property type="match status" value="1"/>
</dbReference>
<evidence type="ECO:0000259" key="5">
    <source>
        <dbReference type="Pfam" id="PF12969"/>
    </source>
</evidence>
<feature type="repeat" description="TPR" evidence="3">
    <location>
        <begin position="715"/>
        <end position="748"/>
    </location>
</feature>
<dbReference type="Pfam" id="PF13432">
    <property type="entry name" value="TPR_16"/>
    <property type="match status" value="2"/>
</dbReference>
<feature type="signal peptide" evidence="4">
    <location>
        <begin position="1"/>
        <end position="19"/>
    </location>
</feature>
<evidence type="ECO:0000313" key="6">
    <source>
        <dbReference type="EMBL" id="QQV78116.1"/>
    </source>
</evidence>
<reference evidence="7" key="1">
    <citation type="submission" date="2020-09" db="EMBL/GenBank/DDBJ databases">
        <title>Sphingomonas sp., a new species isolated from pork steak.</title>
        <authorList>
            <person name="Heidler von Heilborn D."/>
        </authorList>
    </citation>
    <scope>NUCLEOTIDE SEQUENCE [LARGE SCALE GENOMIC DNA]</scope>
</reference>
<dbReference type="Proteomes" id="UP000595894">
    <property type="component" value="Chromosome"/>
</dbReference>
<dbReference type="Gene3D" id="1.25.40.10">
    <property type="entry name" value="Tetratricopeptide repeat domain"/>
    <property type="match status" value="2"/>
</dbReference>
<dbReference type="Gene3D" id="2.60.40.3140">
    <property type="match status" value="1"/>
</dbReference>
<evidence type="ECO:0000256" key="3">
    <source>
        <dbReference type="PROSITE-ProRule" id="PRU00339"/>
    </source>
</evidence>
<protein>
    <submittedName>
        <fullName evidence="6">Tetratricopeptide repeat protein</fullName>
    </submittedName>
</protein>
<evidence type="ECO:0000313" key="7">
    <source>
        <dbReference type="Proteomes" id="UP000595894"/>
    </source>
</evidence>
<keyword evidence="2 3" id="KW-0802">TPR repeat</keyword>
<dbReference type="SUPFAM" id="SSF48452">
    <property type="entry name" value="TPR-like"/>
    <property type="match status" value="1"/>
</dbReference>
<dbReference type="AlphaFoldDB" id="A0A974S562"/>
<gene>
    <name evidence="6" type="ORF">H5J25_05180</name>
</gene>
<dbReference type="InterPro" id="IPR038765">
    <property type="entry name" value="Papain-like_cys_pep_sf"/>
</dbReference>
<sequence>MVRHMMFFALLASAGAAQAGDKPLYAPAPDWVKPAPPIDTSKIKDDTPIFLIMDSQQRLQGDEVTVYAETAARVASTQVLDSLGTVTLPWQPDKGDLIIHTAEIVRGNERIDLLKTGERFSVLRREAQLEQRMLNGLLTATMPVEGLRVGDVLHLRYSTTQKDAALKGEVQAFAQLAADPFRADFGRVRMIWPVNRDVKWKADAAGVTPVVTKAGGFSDLTITVPLAKQPEMPGDSPSRYRHLPLLEATSFTDWAGVSRVMAPLYDTTGLIVAGSPLAGEVAKIAAATPDPVKRAALALELVQDKVRYLFKGMDGGNYVPQTPTQTWTVRYGDCKAKTLLLLAMLRGLGIEAEAVLANSQFGDWVPQRLPSPGAFDHVLVRATIGADSLWLDGTGSGSLLADIRDIPPFRNVLPLKAAGSGLIAVPLSFNSRPDFATTLTRDESAGVGFPAPFTLAITFRGQLAQVLRAAQGQMSKDQLAGMAAKLGETYVGSSTNVSRALVFDPAAGTATMTIAGVTYPNWDRENERYRTTMDFGLKSMKLEADRSRVAWRDIPLSTGEKANIVLHAKVRLPDGGKGFAMEGNPKLSAILAGGQVDRTATLADGWVTSDIAIKTDGGEIAAADIPAARQKLAQTKQQLIRLVAPANYPAPWEVVRAGKPAHRFDAILSVYKAGIADQPEKAEPFTNRAWFLERIYEWRPAIDDIGRAIAIDPTADSHLWRGRLYWSIGEMDKALADMLEARKIDPASDSVIQRLAFLYGDRKEYDKGLAMLDARIEEGGKDKASFMIGKAELLGLSGRTDDALMTIDAAIASKPGDPDLLNSRCWLKGTMNVMLDTALKDCTKAIALADSAEKVLDSRALVYFRMGQMDDALSDLNAALEQDPSLSASLFMRGVIRKKQGDAKNAEVDLAAARLIRPSVDRDYARFGIAP</sequence>
<evidence type="ECO:0000256" key="4">
    <source>
        <dbReference type="SAM" id="SignalP"/>
    </source>
</evidence>
<dbReference type="PANTHER" id="PTHR44858">
    <property type="entry name" value="TETRATRICOPEPTIDE REPEAT PROTEIN 6"/>
    <property type="match status" value="1"/>
</dbReference>
<keyword evidence="7" id="KW-1185">Reference proteome</keyword>
<dbReference type="InterPro" id="IPR011990">
    <property type="entry name" value="TPR-like_helical_dom_sf"/>
</dbReference>
<dbReference type="SMART" id="SM00028">
    <property type="entry name" value="TPR"/>
    <property type="match status" value="5"/>
</dbReference>